<evidence type="ECO:0000256" key="27">
    <source>
        <dbReference type="PROSITE-ProRule" id="PRU00047"/>
    </source>
</evidence>
<dbReference type="GO" id="GO:0039702">
    <property type="term" value="P:viral budding via host ESCRT complex"/>
    <property type="evidence" value="ECO:0007669"/>
    <property type="project" value="UniProtKB-KW"/>
</dbReference>
<dbReference type="GO" id="GO:0055036">
    <property type="term" value="C:virion membrane"/>
    <property type="evidence" value="ECO:0007669"/>
    <property type="project" value="UniProtKB-SubCell"/>
</dbReference>
<evidence type="ECO:0000256" key="17">
    <source>
        <dbReference type="ARBA" id="ARBA00022833"/>
    </source>
</evidence>
<keyword evidence="7 28" id="KW-0167">Capsid protein</keyword>
<dbReference type="InterPro" id="IPR050195">
    <property type="entry name" value="Primate_lentivir_Gag_pol-like"/>
</dbReference>
<evidence type="ECO:0000256" key="24">
    <source>
        <dbReference type="ARBA" id="ARBA00023200"/>
    </source>
</evidence>
<dbReference type="PANTHER" id="PTHR40389:SF4">
    <property type="match status" value="1"/>
</dbReference>
<keyword evidence="5" id="KW-1032">Host cell membrane</keyword>
<keyword evidence="13 28" id="KW-0479">Metal-binding</keyword>
<dbReference type="GO" id="GO:0020002">
    <property type="term" value="C:host cell plasma membrane"/>
    <property type="evidence" value="ECO:0007669"/>
    <property type="project" value="UniProtKB-SubCell"/>
</dbReference>
<accession>A0A6H0YHK5</accession>
<keyword evidence="21" id="KW-1039">Host endosome</keyword>
<dbReference type="GO" id="GO:0075523">
    <property type="term" value="P:viral translational frameshifting"/>
    <property type="evidence" value="ECO:0007669"/>
    <property type="project" value="UniProtKB-KW"/>
</dbReference>
<dbReference type="PROSITE" id="PS50158">
    <property type="entry name" value="ZF_CCHC"/>
    <property type="match status" value="2"/>
</dbReference>
<keyword evidence="18 28" id="KW-0946">Virion</keyword>
<dbReference type="Pfam" id="PF00098">
    <property type="entry name" value="zf-CCHC"/>
    <property type="match status" value="2"/>
</dbReference>
<evidence type="ECO:0000256" key="1">
    <source>
        <dbReference type="ARBA" id="ARBA00004425"/>
    </source>
</evidence>
<evidence type="ECO:0000256" key="5">
    <source>
        <dbReference type="ARBA" id="ARBA00022511"/>
    </source>
</evidence>
<dbReference type="PRINTS" id="PR00234">
    <property type="entry name" value="HIV1MATRIX"/>
</dbReference>
<dbReference type="GO" id="GO:0008270">
    <property type="term" value="F:zinc ion binding"/>
    <property type="evidence" value="ECO:0007669"/>
    <property type="project" value="UniProtKB-KW"/>
</dbReference>
<evidence type="ECO:0000256" key="11">
    <source>
        <dbReference type="ARBA" id="ARBA00022637"/>
    </source>
</evidence>
<evidence type="ECO:0000256" key="8">
    <source>
        <dbReference type="ARBA" id="ARBA00022562"/>
    </source>
</evidence>
<sequence>MGARASILTGGKLDKWERIRLRPGGKKKYRLKHLVWASRELERFAVNPGLLETAEGCQQILEQLQSALKTGSEELKSLFNTVATLWCVHQGIEVRDTKEAVDKIEEVQQKSQKKTQQAAAGTGSSSTVSQNYPIVQNAQGQMVHQPVSPRTLNAWVKVVEEKGFNPEVIPMFSALSEGATPQDLNMMLNIVGGHQAAMQMLKETINEEAAEWDRIHPVHAGPIPPGQMREPRGSDIAGTTSTLQEQIGWMTSNPAIPVGDIYKRWIILGLNKIVRMYSPVSILDIRQGPKEPFRDYVDRFYKTLRAEQATQEVKNWMTETLLVQNANPDCKAILKALGTGATLEEMMTACQGVGGPSHKARVLAEAMSQAQQQHVNIMMQRGNFKGQKRIKCFNCGKEGHLARNCRAPRKKGCWKCGKEGHQMKDCTERQANFLGKLWPSHNGRPGNFPQSRPEPTAPPAENWGMGEEALKQEQKDKDYPPPSVSLKSLFGNDQ</sequence>
<evidence type="ECO:0000256" key="20">
    <source>
        <dbReference type="ARBA" id="ARBA00022884"/>
    </source>
</evidence>
<evidence type="ECO:0000256" key="18">
    <source>
        <dbReference type="ARBA" id="ARBA00022844"/>
    </source>
</evidence>
<evidence type="ECO:0000256" key="13">
    <source>
        <dbReference type="ARBA" id="ARBA00022723"/>
    </source>
</evidence>
<keyword evidence="9 28" id="KW-0945">Host-virus interaction</keyword>
<reference evidence="31" key="1">
    <citation type="journal article" date="2020" name="J. Clin. Invest.">
        <title>Neutralizing antibody VRC01 failed to select for HIV-1 mutations upon viral rebound.</title>
        <authorList>
            <person name="Cale E.M."/>
            <person name="Bai H."/>
            <person name="Bose M."/>
            <person name="Messina M.A."/>
            <person name="Colby D."/>
            <person name="Sanders-Buell E."/>
            <person name="Dearlove B.L."/>
            <person name="Li Y."/>
            <person name="Engeman E."/>
            <person name="Silas D."/>
            <person name="O'Sullivan A.M."/>
            <person name="Mann B."/>
            <person name="Pinyakorn S."/>
            <person name="Intasan J."/>
            <person name="Benjapornpong K."/>
            <person name="Sacdalan C."/>
            <person name="Kroon E."/>
            <person name="Phanuphak N."/>
            <person name="Gramzinski R."/>
            <person name="Vasan S."/>
            <person name="Robb M.L."/>
            <person name="Michael N.L."/>
            <person name="Lynch R.M."/>
            <person name="Bailer R."/>
            <person name="Pagliuzza A."/>
            <person name="Chomont N."/>
            <person name="Pegu A."/>
            <person name="Doria-Rose N.A."/>
            <person name="Trautmann L."/>
            <person name="Crowell T.A."/>
            <person name="Mascola J."/>
            <person name="Ananworanich J."/>
            <person name="Tovanabutra S."/>
            <person name="Rolland M."/>
        </authorList>
    </citation>
    <scope>NUCLEOTIDE SEQUENCE</scope>
    <source>
        <strain evidence="31">4584P00e</strain>
    </source>
</reference>
<comment type="similarity">
    <text evidence="3">Belongs to the primate lentivirus group gag polyprotein family.</text>
</comment>
<dbReference type="InterPro" id="IPR045345">
    <property type="entry name" value="Gag_p24_C"/>
</dbReference>
<keyword evidence="25" id="KW-0449">Lipoprotein</keyword>
<dbReference type="InterPro" id="IPR000071">
    <property type="entry name" value="Lentvrl_matrix_N"/>
</dbReference>
<keyword evidence="11" id="KW-1198">Viral budding</keyword>
<keyword evidence="15" id="KW-0688">Ribosomal frameshifting</keyword>
<feature type="domain" description="CCHC-type" evidence="30">
    <location>
        <begin position="391"/>
        <end position="406"/>
    </location>
</feature>
<dbReference type="SUPFAM" id="SSF57756">
    <property type="entry name" value="Retrovirus zinc finger-like domains"/>
    <property type="match status" value="1"/>
</dbReference>
<dbReference type="InterPro" id="IPR008916">
    <property type="entry name" value="Retrov_capsid_C"/>
</dbReference>
<dbReference type="SMART" id="SM00343">
    <property type="entry name" value="ZnF_C2HC"/>
    <property type="match status" value="2"/>
</dbReference>
<dbReference type="Pfam" id="PF08705">
    <property type="entry name" value="Gag_p6"/>
    <property type="match status" value="1"/>
</dbReference>
<keyword evidence="10" id="KW-1188">Viral release from host cell</keyword>
<name>A0A6H0YHK5_HV1</name>
<reference evidence="31" key="2">
    <citation type="submission" date="2020-02" db="EMBL/GenBank/DDBJ databases">
        <authorList>
            <person name="Cale E."/>
            <person name="Bai H."/>
            <person name="Bose M."/>
            <person name="Messina M."/>
            <person name="Colby D."/>
            <person name="Sanders-Buell E."/>
            <person name="Dearlove B."/>
            <person name="Li Y."/>
            <person name="Engeman E."/>
            <person name="Silas D."/>
            <person name="O'Sullivan A.M."/>
            <person name="Pinyakorn S."/>
            <person name="Intasan J."/>
            <person name="Benjapornpong K."/>
            <person name="Sacdalan C."/>
            <person name="Kroon E."/>
            <person name="Phanuphak N."/>
            <person name="Gramzinski R."/>
            <person name="Vasan S."/>
            <person name="Robb M."/>
            <person name="Michael N."/>
            <person name="Pegu A."/>
            <person name="Lynch R."/>
            <person name="Doria-Rose N."/>
            <person name="Crowell T."/>
            <person name="Mascola J."/>
            <person name="Ananworanich J."/>
            <person name="Tovanabutra S."/>
            <person name="Rolland M."/>
        </authorList>
    </citation>
    <scope>NUCLEOTIDE SEQUENCE</scope>
    <source>
        <strain evidence="31">4584P00e</strain>
    </source>
</reference>
<dbReference type="InterPro" id="IPR010999">
    <property type="entry name" value="Retrovr_matrix"/>
</dbReference>
<evidence type="ECO:0000256" key="3">
    <source>
        <dbReference type="ARBA" id="ARBA00008364"/>
    </source>
</evidence>
<dbReference type="Gene3D" id="1.20.5.760">
    <property type="entry name" value="Single helix bin"/>
    <property type="match status" value="1"/>
</dbReference>
<dbReference type="GO" id="GO:0072494">
    <property type="term" value="C:host multivesicular body"/>
    <property type="evidence" value="ECO:0007669"/>
    <property type="project" value="UniProtKB-SubCell"/>
</dbReference>
<dbReference type="Gene3D" id="1.10.150.90">
    <property type="entry name" value="Immunodeficiency lentiviruses, gag gene matrix protein p17"/>
    <property type="match status" value="1"/>
</dbReference>
<dbReference type="Pfam" id="PF19317">
    <property type="entry name" value="Gag_p24_C"/>
    <property type="match status" value="1"/>
</dbReference>
<feature type="region of interest" description="Disordered" evidence="29">
    <location>
        <begin position="437"/>
        <end position="494"/>
    </location>
</feature>
<dbReference type="FunFam" id="1.10.1200.30:FF:000001">
    <property type="entry name" value="Gag polyprotein"/>
    <property type="match status" value="1"/>
</dbReference>
<evidence type="ECO:0000256" key="26">
    <source>
        <dbReference type="ARBA" id="ARBA00037826"/>
    </source>
</evidence>
<evidence type="ECO:0000256" key="7">
    <source>
        <dbReference type="ARBA" id="ARBA00022561"/>
    </source>
</evidence>
<dbReference type="SUPFAM" id="SSF47943">
    <property type="entry name" value="Retrovirus capsid protein, N-terminal core domain"/>
    <property type="match status" value="1"/>
</dbReference>
<feature type="domain" description="CCHC-type" evidence="30">
    <location>
        <begin position="413"/>
        <end position="428"/>
    </location>
</feature>
<feature type="compositionally biased region" description="Low complexity" evidence="29">
    <location>
        <begin position="114"/>
        <end position="127"/>
    </location>
</feature>
<dbReference type="Gene3D" id="6.10.250.390">
    <property type="match status" value="1"/>
</dbReference>
<comment type="PTM">
    <molecule>Gag-Pol polyprotein</molecule>
    <text evidence="28">Specific enzymatic cleavages by the viral protease yield mature proteins.</text>
</comment>
<feature type="region of interest" description="Disordered" evidence="29">
    <location>
        <begin position="109"/>
        <end position="128"/>
    </location>
</feature>
<keyword evidence="20 28" id="KW-0694">RNA-binding</keyword>
<evidence type="ECO:0000259" key="30">
    <source>
        <dbReference type="PROSITE" id="PS50158"/>
    </source>
</evidence>
<evidence type="ECO:0000256" key="25">
    <source>
        <dbReference type="ARBA" id="ARBA00023288"/>
    </source>
</evidence>
<organismHost>
    <name type="scientific">Homo sapiens</name>
    <name type="common">Human</name>
    <dbReference type="NCBI Taxonomy" id="9606"/>
</organismHost>
<evidence type="ECO:0000256" key="29">
    <source>
        <dbReference type="SAM" id="MobiDB-lite"/>
    </source>
</evidence>
<dbReference type="Pfam" id="PF00607">
    <property type="entry name" value="Gag_p24"/>
    <property type="match status" value="1"/>
</dbReference>
<evidence type="ECO:0000256" key="4">
    <source>
        <dbReference type="ARBA" id="ARBA00022462"/>
    </source>
</evidence>
<evidence type="ECO:0000256" key="21">
    <source>
        <dbReference type="ARBA" id="ARBA00023046"/>
    </source>
</evidence>
<evidence type="ECO:0000256" key="22">
    <source>
        <dbReference type="ARBA" id="ARBA00023086"/>
    </source>
</evidence>
<dbReference type="InterPro" id="IPR001878">
    <property type="entry name" value="Znf_CCHC"/>
</dbReference>
<dbReference type="Gene3D" id="1.10.1200.30">
    <property type="match status" value="1"/>
</dbReference>
<feature type="compositionally biased region" description="Basic and acidic residues" evidence="29">
    <location>
        <begin position="468"/>
        <end position="479"/>
    </location>
</feature>
<evidence type="ECO:0000256" key="12">
    <source>
        <dbReference type="ARBA" id="ARBA00022707"/>
    </source>
</evidence>
<keyword evidence="17 28" id="KW-0862">Zinc</keyword>
<dbReference type="GO" id="GO:0005198">
    <property type="term" value="F:structural molecule activity"/>
    <property type="evidence" value="ECO:0007669"/>
    <property type="project" value="InterPro"/>
</dbReference>
<evidence type="ECO:0000256" key="28">
    <source>
        <dbReference type="RuleBase" id="RU004487"/>
    </source>
</evidence>
<evidence type="ECO:0000256" key="14">
    <source>
        <dbReference type="ARBA" id="ARBA00022737"/>
    </source>
</evidence>
<evidence type="ECO:0000256" key="23">
    <source>
        <dbReference type="ARBA" id="ARBA00023136"/>
    </source>
</evidence>
<keyword evidence="14" id="KW-0677">Repeat</keyword>
<comment type="subcellular location">
    <subcellularLocation>
        <location evidence="1">Host cell membrane</location>
        <topology evidence="1">Lipid-anchor</topology>
    </subcellularLocation>
    <subcellularLocation>
        <location evidence="2">Host endosome</location>
        <location evidence="2">Host multivesicular body</location>
    </subcellularLocation>
    <subcellularLocation>
        <location evidence="26">Virion membrane</location>
        <topology evidence="26">Lipid-anchor</topology>
    </subcellularLocation>
    <subcellularLocation>
        <location evidence="28">Virion</location>
    </subcellularLocation>
    <subcellularLocation>
        <location evidence="28">Host cytoplasm</location>
    </subcellularLocation>
    <subcellularLocation>
        <location evidence="28">Host nucleus</location>
    </subcellularLocation>
</comment>
<evidence type="ECO:0000256" key="16">
    <source>
        <dbReference type="ARBA" id="ARBA00022771"/>
    </source>
</evidence>
<dbReference type="InterPro" id="IPR008919">
    <property type="entry name" value="Retrov_capsid_N"/>
</dbReference>
<keyword evidence="19" id="KW-1043">Host membrane</keyword>
<dbReference type="InterPro" id="IPR012344">
    <property type="entry name" value="Matrix_HIV/RSV_N"/>
</dbReference>
<evidence type="ECO:0000256" key="10">
    <source>
        <dbReference type="ARBA" id="ARBA00022612"/>
    </source>
</evidence>
<keyword evidence="22 28" id="KW-0543">Viral nucleoprotein</keyword>
<evidence type="ECO:0000256" key="9">
    <source>
        <dbReference type="ARBA" id="ARBA00022581"/>
    </source>
</evidence>
<gene>
    <name evidence="31" type="primary">gag</name>
</gene>
<evidence type="ECO:0000256" key="6">
    <source>
        <dbReference type="ARBA" id="ARBA00022553"/>
    </source>
</evidence>
<dbReference type="Gene3D" id="1.10.375.10">
    <property type="entry name" value="Human Immunodeficiency Virus Type 1 Capsid Protein"/>
    <property type="match status" value="1"/>
</dbReference>
<keyword evidence="12" id="KW-0519">Myristate</keyword>
<keyword evidence="6" id="KW-0597">Phosphoprotein</keyword>
<dbReference type="GO" id="GO:0019013">
    <property type="term" value="C:viral nucleocapsid"/>
    <property type="evidence" value="ECO:0007669"/>
    <property type="project" value="UniProtKB-KW"/>
</dbReference>
<keyword evidence="4" id="KW-1187">Viral budding via the host ESCRT complexes</keyword>
<dbReference type="EMBL" id="MT121655">
    <property type="protein sequence ID" value="QIX06824.1"/>
    <property type="molecule type" value="Genomic_RNA"/>
</dbReference>
<keyword evidence="24 28" id="KW-1035">Host cytoplasm</keyword>
<dbReference type="PANTHER" id="PTHR40389">
    <property type="entry name" value="ENDOGENOUS RETROVIRUS GROUP K MEMBER 24 GAG POLYPROTEIN-RELATED"/>
    <property type="match status" value="1"/>
</dbReference>
<keyword evidence="16 27" id="KW-0863">Zinc-finger</keyword>
<dbReference type="Gene3D" id="4.10.60.10">
    <property type="entry name" value="Zinc finger, CCHC-type"/>
    <property type="match status" value="1"/>
</dbReference>
<dbReference type="FunFam" id="4.10.60.10:FF:000001">
    <property type="entry name" value="Gag polyprotein"/>
    <property type="match status" value="1"/>
</dbReference>
<proteinExistence type="inferred from homology"/>
<keyword evidence="23" id="KW-0472">Membrane</keyword>
<evidence type="ECO:0000313" key="31">
    <source>
        <dbReference type="EMBL" id="QIX06824.1"/>
    </source>
</evidence>
<comment type="subcellular location">
    <molecule>Matrix protein p17</molecule>
    <subcellularLocation>
        <location evidence="28">Virion membrane</location>
        <topology evidence="28">Lipid-anchor</topology>
    </subcellularLocation>
    <subcellularLocation>
        <location evidence="28">Host nucleus</location>
    </subcellularLocation>
    <subcellularLocation>
        <location evidence="28">Host cytoplasm</location>
    </subcellularLocation>
</comment>
<dbReference type="InterPro" id="IPR014817">
    <property type="entry name" value="Gag_p6"/>
</dbReference>
<dbReference type="SUPFAM" id="SSF47353">
    <property type="entry name" value="Retrovirus capsid dimerization domain-like"/>
    <property type="match status" value="1"/>
</dbReference>
<dbReference type="FunFam" id="1.10.375.10:FF:000001">
    <property type="entry name" value="Gag polyprotein"/>
    <property type="match status" value="1"/>
</dbReference>
<dbReference type="SUPFAM" id="SSF47836">
    <property type="entry name" value="Retroviral matrix proteins"/>
    <property type="match status" value="1"/>
</dbReference>
<protein>
    <recommendedName>
        <fullName evidence="28">Gag polyprotein</fullName>
    </recommendedName>
    <component>
        <recommendedName>
            <fullName evidence="28">Matrix protein p17</fullName>
            <shortName evidence="28">MA</shortName>
        </recommendedName>
    </component>
</protein>
<organism evidence="31">
    <name type="scientific">Human immunodeficiency virus type 1</name>
    <name type="common">HIV-1</name>
    <dbReference type="NCBI Taxonomy" id="11676"/>
    <lineage>
        <taxon>Viruses</taxon>
        <taxon>Riboviria</taxon>
        <taxon>Pararnavirae</taxon>
        <taxon>Artverviricota</taxon>
        <taxon>Revtraviricetes</taxon>
        <taxon>Ortervirales</taxon>
        <taxon>Retroviridae</taxon>
        <taxon>Orthoretrovirinae</taxon>
        <taxon>Lentivirus</taxon>
        <taxon>Lentivirus humimdef1</taxon>
    </lineage>
</organism>
<dbReference type="GO" id="GO:0003723">
    <property type="term" value="F:RNA binding"/>
    <property type="evidence" value="ECO:0007669"/>
    <property type="project" value="UniProtKB-KW"/>
</dbReference>
<dbReference type="GO" id="GO:0042025">
    <property type="term" value="C:host cell nucleus"/>
    <property type="evidence" value="ECO:0007669"/>
    <property type="project" value="UniProtKB-SubCell"/>
</dbReference>
<keyword evidence="8 28" id="KW-1048">Host nucleus</keyword>
<evidence type="ECO:0000256" key="2">
    <source>
        <dbReference type="ARBA" id="ARBA00004560"/>
    </source>
</evidence>
<evidence type="ECO:0000256" key="19">
    <source>
        <dbReference type="ARBA" id="ARBA00022870"/>
    </source>
</evidence>
<dbReference type="InterPro" id="IPR036875">
    <property type="entry name" value="Znf_CCHC_sf"/>
</dbReference>
<dbReference type="Pfam" id="PF00540">
    <property type="entry name" value="Gag_p17"/>
    <property type="match status" value="1"/>
</dbReference>
<evidence type="ECO:0000256" key="15">
    <source>
        <dbReference type="ARBA" id="ARBA00022758"/>
    </source>
</evidence>